<name>A0A1R4B4U6_9VIBR</name>
<dbReference type="Proteomes" id="UP000189475">
    <property type="component" value="Unassembled WGS sequence"/>
</dbReference>
<accession>A0A1R4B4U6</accession>
<dbReference type="EMBL" id="FUFT01000005">
    <property type="protein sequence ID" value="SJL83929.1"/>
    <property type="molecule type" value="Genomic_DNA"/>
</dbReference>
<dbReference type="STRING" id="1918946.VPAL9027_01908"/>
<protein>
    <submittedName>
        <fullName evidence="1">Uncharacterized protein</fullName>
    </submittedName>
</protein>
<dbReference type="AlphaFoldDB" id="A0A1R4B4U6"/>
<organism evidence="1 2">
    <name type="scientific">Vibrio palustris</name>
    <dbReference type="NCBI Taxonomy" id="1918946"/>
    <lineage>
        <taxon>Bacteria</taxon>
        <taxon>Pseudomonadati</taxon>
        <taxon>Pseudomonadota</taxon>
        <taxon>Gammaproteobacteria</taxon>
        <taxon>Vibrionales</taxon>
        <taxon>Vibrionaceae</taxon>
        <taxon>Vibrio</taxon>
    </lineage>
</organism>
<reference evidence="1 2" key="1">
    <citation type="submission" date="2017-02" db="EMBL/GenBank/DDBJ databases">
        <authorList>
            <person name="Peterson S.W."/>
        </authorList>
    </citation>
    <scope>NUCLEOTIDE SEQUENCE [LARGE SCALE GENOMIC DNA]</scope>
    <source>
        <strain evidence="1 2">CECT 9027</strain>
    </source>
</reference>
<evidence type="ECO:0000313" key="1">
    <source>
        <dbReference type="EMBL" id="SJL83929.1"/>
    </source>
</evidence>
<proteinExistence type="predicted"/>
<sequence length="49" mass="5891">MAWLNTLACYTESIQQGMQLQKVRGRDFYDPTHIDSKRAQKRDQNYDLR</sequence>
<keyword evidence="2" id="KW-1185">Reference proteome</keyword>
<evidence type="ECO:0000313" key="2">
    <source>
        <dbReference type="Proteomes" id="UP000189475"/>
    </source>
</evidence>
<gene>
    <name evidence="1" type="ORF">VPAL9027_01908</name>
</gene>